<name>A0A9Q1GZG8_9CARY</name>
<dbReference type="EMBL" id="JAKOGI010001019">
    <property type="protein sequence ID" value="KAJ8428354.1"/>
    <property type="molecule type" value="Genomic_DNA"/>
</dbReference>
<dbReference type="Proteomes" id="UP001153076">
    <property type="component" value="Unassembled WGS sequence"/>
</dbReference>
<comment type="caution">
    <text evidence="1">The sequence shown here is derived from an EMBL/GenBank/DDBJ whole genome shotgun (WGS) entry which is preliminary data.</text>
</comment>
<sequence length="189" mass="22585">MKLKLTYQRNWHAWHEKTMSAQNLLHQLMALCEPLNHHSRNVELKENPQLMLEIIEEDVRATLALLMGYFGIRTKNKYPRLLELWRRRMLEIIKEDIHATLALPMGPLEVYVASAYKPKNKYSKLLEVWWRRWNLGRTGTQKRKEKQRLMVSHNKHGTTDAVEQKYKDKKKFLRELVNLSGAWNGQVNR</sequence>
<evidence type="ECO:0000313" key="2">
    <source>
        <dbReference type="Proteomes" id="UP001153076"/>
    </source>
</evidence>
<organism evidence="1 2">
    <name type="scientific">Carnegiea gigantea</name>
    <dbReference type="NCBI Taxonomy" id="171969"/>
    <lineage>
        <taxon>Eukaryota</taxon>
        <taxon>Viridiplantae</taxon>
        <taxon>Streptophyta</taxon>
        <taxon>Embryophyta</taxon>
        <taxon>Tracheophyta</taxon>
        <taxon>Spermatophyta</taxon>
        <taxon>Magnoliopsida</taxon>
        <taxon>eudicotyledons</taxon>
        <taxon>Gunneridae</taxon>
        <taxon>Pentapetalae</taxon>
        <taxon>Caryophyllales</taxon>
        <taxon>Cactineae</taxon>
        <taxon>Cactaceae</taxon>
        <taxon>Cactoideae</taxon>
        <taxon>Echinocereeae</taxon>
        <taxon>Carnegiea</taxon>
    </lineage>
</organism>
<dbReference type="AlphaFoldDB" id="A0A9Q1GZG8"/>
<protein>
    <submittedName>
        <fullName evidence="1">Uncharacterized protein</fullName>
    </submittedName>
</protein>
<gene>
    <name evidence="1" type="ORF">Cgig2_002767</name>
</gene>
<reference evidence="1" key="1">
    <citation type="submission" date="2022-04" db="EMBL/GenBank/DDBJ databases">
        <title>Carnegiea gigantea Genome sequencing and assembly v2.</title>
        <authorList>
            <person name="Copetti D."/>
            <person name="Sanderson M.J."/>
            <person name="Burquez A."/>
            <person name="Wojciechowski M.F."/>
        </authorList>
    </citation>
    <scope>NUCLEOTIDE SEQUENCE</scope>
    <source>
        <strain evidence="1">SGP5-SGP5p</strain>
        <tissue evidence="1">Aerial part</tissue>
    </source>
</reference>
<keyword evidence="2" id="KW-1185">Reference proteome</keyword>
<evidence type="ECO:0000313" key="1">
    <source>
        <dbReference type="EMBL" id="KAJ8428354.1"/>
    </source>
</evidence>
<accession>A0A9Q1GZG8</accession>
<dbReference type="OrthoDB" id="1001981at2759"/>
<proteinExistence type="predicted"/>